<gene>
    <name evidence="3" type="ORF">H5410_033168</name>
</gene>
<protein>
    <submittedName>
        <fullName evidence="3">Uncharacterized protein</fullName>
    </submittedName>
</protein>
<feature type="coiled-coil region" evidence="1">
    <location>
        <begin position="248"/>
        <end position="303"/>
    </location>
</feature>
<sequence length="408" mass="47573">MISAKEIALEMNIEPIFRKKRVIYRKKQFDDENVDNEITRSIEESFRVDYFLYVVDQAIFSLQNRFEQFEEIPPNFADIPTLQLIALYKCVHLLVVSAVIIKKDREENTGCDSLWVSHIRRQIYKNLVLVLGKRGTSEKLREVKNDKYIPSNRRLTNQEADLSMKKAFAAMGNLSEEESEDEELENKSLLAIEQSDEYDFLALVAISESEEERNICKSQETIQALMAGSDSEEDEEENIHGKSTDSRRELIMEDYASLREENENLEKQNHRLLSKITELDKNLDSMTKKNEELNKELHMSKAEAENSMRWTRSSILLDNIHKSQTSTKHGIGFDKNSQVKNPNIDCLCVHCGFTGHKSYECHRKLTAYENNLTYLRKPHPKRVTKQIPNTKPLPRWARKNLIHPFCNK</sequence>
<proteinExistence type="predicted"/>
<dbReference type="OrthoDB" id="913584at2759"/>
<accession>A0A9J5YSA7</accession>
<evidence type="ECO:0000256" key="1">
    <source>
        <dbReference type="SAM" id="Coils"/>
    </source>
</evidence>
<evidence type="ECO:0000313" key="3">
    <source>
        <dbReference type="EMBL" id="KAG5601798.1"/>
    </source>
</evidence>
<feature type="region of interest" description="Disordered" evidence="2">
    <location>
        <begin position="226"/>
        <end position="247"/>
    </location>
</feature>
<dbReference type="Proteomes" id="UP000824120">
    <property type="component" value="Chromosome 6"/>
</dbReference>
<feature type="compositionally biased region" description="Basic and acidic residues" evidence="2">
    <location>
        <begin position="238"/>
        <end position="247"/>
    </location>
</feature>
<evidence type="ECO:0000256" key="2">
    <source>
        <dbReference type="SAM" id="MobiDB-lite"/>
    </source>
</evidence>
<keyword evidence="1" id="KW-0175">Coiled coil</keyword>
<comment type="caution">
    <text evidence="3">The sequence shown here is derived from an EMBL/GenBank/DDBJ whole genome shotgun (WGS) entry which is preliminary data.</text>
</comment>
<name>A0A9J5YSA7_SOLCO</name>
<organism evidence="3 4">
    <name type="scientific">Solanum commersonii</name>
    <name type="common">Commerson's wild potato</name>
    <name type="synonym">Commerson's nightshade</name>
    <dbReference type="NCBI Taxonomy" id="4109"/>
    <lineage>
        <taxon>Eukaryota</taxon>
        <taxon>Viridiplantae</taxon>
        <taxon>Streptophyta</taxon>
        <taxon>Embryophyta</taxon>
        <taxon>Tracheophyta</taxon>
        <taxon>Spermatophyta</taxon>
        <taxon>Magnoliopsida</taxon>
        <taxon>eudicotyledons</taxon>
        <taxon>Gunneridae</taxon>
        <taxon>Pentapetalae</taxon>
        <taxon>asterids</taxon>
        <taxon>lamiids</taxon>
        <taxon>Solanales</taxon>
        <taxon>Solanaceae</taxon>
        <taxon>Solanoideae</taxon>
        <taxon>Solaneae</taxon>
        <taxon>Solanum</taxon>
    </lineage>
</organism>
<dbReference type="EMBL" id="JACXVP010000006">
    <property type="protein sequence ID" value="KAG5601798.1"/>
    <property type="molecule type" value="Genomic_DNA"/>
</dbReference>
<evidence type="ECO:0000313" key="4">
    <source>
        <dbReference type="Proteomes" id="UP000824120"/>
    </source>
</evidence>
<keyword evidence="4" id="KW-1185">Reference proteome</keyword>
<dbReference type="AlphaFoldDB" id="A0A9J5YSA7"/>
<reference evidence="3 4" key="1">
    <citation type="submission" date="2020-09" db="EMBL/GenBank/DDBJ databases">
        <title>De no assembly of potato wild relative species, Solanum commersonii.</title>
        <authorList>
            <person name="Cho K."/>
        </authorList>
    </citation>
    <scope>NUCLEOTIDE SEQUENCE [LARGE SCALE GENOMIC DNA]</scope>
    <source>
        <strain evidence="3">LZ3.2</strain>
        <tissue evidence="3">Leaf</tissue>
    </source>
</reference>